<evidence type="ECO:0000313" key="2">
    <source>
        <dbReference type="Proteomes" id="UP000187283"/>
    </source>
</evidence>
<name>A0A1R1WY91_9FUNG</name>
<evidence type="ECO:0000313" key="1">
    <source>
        <dbReference type="EMBL" id="OMJ07338.1"/>
    </source>
</evidence>
<protein>
    <submittedName>
        <fullName evidence="1">Uncharacterized protein</fullName>
    </submittedName>
</protein>
<accession>A0A1R1WY91</accession>
<proteinExistence type="predicted"/>
<comment type="caution">
    <text evidence="1">The sequence shown here is derived from an EMBL/GenBank/DDBJ whole genome shotgun (WGS) entry which is preliminary data.</text>
</comment>
<keyword evidence="2" id="KW-1185">Reference proteome</keyword>
<dbReference type="AlphaFoldDB" id="A0A1R1WY91"/>
<dbReference type="Proteomes" id="UP000187283">
    <property type="component" value="Unassembled WGS sequence"/>
</dbReference>
<gene>
    <name evidence="1" type="ORF">AYI70_g12258</name>
</gene>
<dbReference type="EMBL" id="LSSN01006069">
    <property type="protein sequence ID" value="OMJ07338.1"/>
    <property type="molecule type" value="Genomic_DNA"/>
</dbReference>
<sequence length="224" mass="25530">MCTFYGVESFYEIESKEREAYEQRINNDLTSNRSCTSSTISTNTKNLKRYTLSAGKEENVKQSEKAQKLIGNSSSNSIIDHYTLLVEHTITHMISSNISPNFDVLTHSLPALLRNDKNTKYLDLLFLKILKSTENSKISNNIYENSSDFSAEYKPAVDFVHNLPSTVNRATQDASNYTCVTPQSIIICENVYHNMIDIAKVWRAETLLIKWMDSNNIYISSLSK</sequence>
<reference evidence="1 2" key="1">
    <citation type="submission" date="2017-01" db="EMBL/GenBank/DDBJ databases">
        <authorList>
            <person name="Mah S.A."/>
            <person name="Swanson W.J."/>
            <person name="Moy G.W."/>
            <person name="Vacquier V.D."/>
        </authorList>
    </citation>
    <scope>NUCLEOTIDE SEQUENCE [LARGE SCALE GENOMIC DNA]</scope>
    <source>
        <strain evidence="1 2">GSMNP</strain>
    </source>
</reference>
<organism evidence="1 2">
    <name type="scientific">Smittium culicis</name>
    <dbReference type="NCBI Taxonomy" id="133412"/>
    <lineage>
        <taxon>Eukaryota</taxon>
        <taxon>Fungi</taxon>
        <taxon>Fungi incertae sedis</taxon>
        <taxon>Zoopagomycota</taxon>
        <taxon>Kickxellomycotina</taxon>
        <taxon>Harpellomycetes</taxon>
        <taxon>Harpellales</taxon>
        <taxon>Legeriomycetaceae</taxon>
        <taxon>Smittium</taxon>
    </lineage>
</organism>